<evidence type="ECO:0000313" key="2">
    <source>
        <dbReference type="Proteomes" id="UP000242770"/>
    </source>
</evidence>
<proteinExistence type="predicted"/>
<accession>A0A0F7S061</accession>
<name>A0A0F7S061_9BASI</name>
<gene>
    <name evidence="1" type="primary">SSCI84060.1</name>
</gene>
<protein>
    <submittedName>
        <fullName evidence="1">Uncharacterized protein</fullName>
    </submittedName>
</protein>
<reference evidence="2" key="1">
    <citation type="submission" date="2014-06" db="EMBL/GenBank/DDBJ databases">
        <authorList>
            <person name="Berkman P.J."/>
        </authorList>
    </citation>
    <scope>NUCLEOTIDE SEQUENCE [LARGE SCALE GENOMIC DNA]</scope>
</reference>
<dbReference type="AlphaFoldDB" id="A0A0F7S061"/>
<dbReference type="EMBL" id="CCFA01005103">
    <property type="protein sequence ID" value="CDS02195.1"/>
    <property type="molecule type" value="Genomic_DNA"/>
</dbReference>
<keyword evidence="2" id="KW-1185">Reference proteome</keyword>
<sequence length="33" mass="3667">MIRAAEAIRKGNGRCGDPWWGKERKEEFCGGTG</sequence>
<organism evidence="1 2">
    <name type="scientific">Sporisorium scitamineum</name>
    <dbReference type="NCBI Taxonomy" id="49012"/>
    <lineage>
        <taxon>Eukaryota</taxon>
        <taxon>Fungi</taxon>
        <taxon>Dikarya</taxon>
        <taxon>Basidiomycota</taxon>
        <taxon>Ustilaginomycotina</taxon>
        <taxon>Ustilaginomycetes</taxon>
        <taxon>Ustilaginales</taxon>
        <taxon>Ustilaginaceae</taxon>
        <taxon>Sporisorium</taxon>
    </lineage>
</organism>
<dbReference type="Proteomes" id="UP000242770">
    <property type="component" value="Unassembled WGS sequence"/>
</dbReference>
<evidence type="ECO:0000313" key="1">
    <source>
        <dbReference type="EMBL" id="CDS02195.1"/>
    </source>
</evidence>